<sequence>MKNHLNSQKINITLNINGCYPDDSIKCNYSKENYALLIKYLIKSNLISDINGSAKDSFKSDYIIDFYWKENIRSPHDLLTEMVSVFSIGLIPTYRNYKITLVAILKSNNGIILKTFEYSESFLEIRHLFLTYKFIFNNKYNTETIKSNMIELLLQNISEVKEQI</sequence>
<accession>A0ABT3LZG7</accession>
<proteinExistence type="predicted"/>
<keyword evidence="2" id="KW-1185">Reference proteome</keyword>
<dbReference type="Proteomes" id="UP001209737">
    <property type="component" value="Unassembled WGS sequence"/>
</dbReference>
<gene>
    <name evidence="1" type="ORF">ND812_13580</name>
</gene>
<reference evidence="1 2" key="1">
    <citation type="submission" date="2022-06" db="EMBL/GenBank/DDBJ databases">
        <title>Leptospira isolates from biofilms formed at urban environments.</title>
        <authorList>
            <person name="Ribeiro P.S."/>
            <person name="Sousa T."/>
            <person name="Carvalho N."/>
            <person name="Aburjaile F."/>
            <person name="Neves F."/>
            <person name="Oliveira D."/>
            <person name="Blanco L."/>
            <person name="Lima J."/>
            <person name="Costa F."/>
            <person name="Brenig B."/>
            <person name="Soares S."/>
            <person name="Ramos R."/>
            <person name="Goes-Neto A."/>
            <person name="Matiuzzi M."/>
            <person name="Azevedo V."/>
            <person name="Ristow P."/>
        </authorList>
    </citation>
    <scope>NUCLEOTIDE SEQUENCE [LARGE SCALE GENOMIC DNA]</scope>
    <source>
        <strain evidence="1 2">VSF25</strain>
    </source>
</reference>
<dbReference type="EMBL" id="JAMQPV010000002">
    <property type="protein sequence ID" value="MCW7463126.1"/>
    <property type="molecule type" value="Genomic_DNA"/>
</dbReference>
<dbReference type="RefSeq" id="WP_265375967.1">
    <property type="nucleotide sequence ID" value="NZ_JAMQPV010000002.1"/>
</dbReference>
<evidence type="ECO:0000313" key="2">
    <source>
        <dbReference type="Proteomes" id="UP001209737"/>
    </source>
</evidence>
<organism evidence="1 2">
    <name type="scientific">Leptospira limi</name>
    <dbReference type="NCBI Taxonomy" id="2950023"/>
    <lineage>
        <taxon>Bacteria</taxon>
        <taxon>Pseudomonadati</taxon>
        <taxon>Spirochaetota</taxon>
        <taxon>Spirochaetia</taxon>
        <taxon>Leptospirales</taxon>
        <taxon>Leptospiraceae</taxon>
        <taxon>Leptospira</taxon>
    </lineage>
</organism>
<comment type="caution">
    <text evidence="1">The sequence shown here is derived from an EMBL/GenBank/DDBJ whole genome shotgun (WGS) entry which is preliminary data.</text>
</comment>
<evidence type="ECO:0000313" key="1">
    <source>
        <dbReference type="EMBL" id="MCW7463126.1"/>
    </source>
</evidence>
<protein>
    <submittedName>
        <fullName evidence="1">Uncharacterized protein</fullName>
    </submittedName>
</protein>
<name>A0ABT3LZG7_9LEPT</name>